<evidence type="ECO:0000313" key="1">
    <source>
        <dbReference type="EMBL" id="NBI77399.1"/>
    </source>
</evidence>
<sequence>MDGQFFIDCKTQSIKNSCWTVIFYHAPVVRLDRLPKEFIGFVLSLTLGRRFYMNCKTIHVKRFDAPFIYYCRLLFSDSKRPAPVGAGLFKTDVLFKKLEIQYLKFQIIFWYGEFQDISIFCINNQREVPRINRSIDNQTPFLLTYRDTVVIQRRIQSGQYHF</sequence>
<proteinExistence type="predicted"/>
<gene>
    <name evidence="1" type="ORF">D3Z39_00670</name>
</gene>
<protein>
    <submittedName>
        <fullName evidence="1">Uncharacterized protein</fullName>
    </submittedName>
</protein>
<dbReference type="EMBL" id="QXWZ01000001">
    <property type="protein sequence ID" value="NBI77399.1"/>
    <property type="molecule type" value="Genomic_DNA"/>
</dbReference>
<reference evidence="1 2" key="1">
    <citation type="submission" date="2018-08" db="EMBL/GenBank/DDBJ databases">
        <title>Murine metabolic-syndrome-specific gut microbial biobank.</title>
        <authorList>
            <person name="Liu C."/>
        </authorList>
    </citation>
    <scope>NUCLEOTIDE SEQUENCE [LARGE SCALE GENOMIC DNA]</scope>
    <source>
        <strain evidence="1 2">X69</strain>
    </source>
</reference>
<comment type="caution">
    <text evidence="1">The sequence shown here is derived from an EMBL/GenBank/DDBJ whole genome shotgun (WGS) entry which is preliminary data.</text>
</comment>
<evidence type="ECO:0000313" key="2">
    <source>
        <dbReference type="Proteomes" id="UP000446348"/>
    </source>
</evidence>
<name>A0A845RCU6_9FIRM</name>
<organism evidence="1 2">
    <name type="scientific">Anaerotruncus colihominis</name>
    <dbReference type="NCBI Taxonomy" id="169435"/>
    <lineage>
        <taxon>Bacteria</taxon>
        <taxon>Bacillati</taxon>
        <taxon>Bacillota</taxon>
        <taxon>Clostridia</taxon>
        <taxon>Eubacteriales</taxon>
        <taxon>Oscillospiraceae</taxon>
        <taxon>Anaerotruncus</taxon>
    </lineage>
</organism>
<dbReference type="Proteomes" id="UP000446348">
    <property type="component" value="Unassembled WGS sequence"/>
</dbReference>
<dbReference type="AlphaFoldDB" id="A0A845RCU6"/>
<accession>A0A845RCU6</accession>